<feature type="compositionally biased region" description="Basic and acidic residues" evidence="1">
    <location>
        <begin position="20"/>
        <end position="30"/>
    </location>
</feature>
<accession>A0ABN8IJD7</accession>
<feature type="non-terminal residue" evidence="2">
    <location>
        <position position="92"/>
    </location>
</feature>
<sequence>MMIGETRNRSAVSVHAVGAGRDEGQVRQEWRGSTVIPSTDQLSPSTRCPVHAVGADRNERQVMQERRVLTVIPSTDQLSPSTRSGQTGTSVK</sequence>
<dbReference type="EMBL" id="OW152835">
    <property type="protein sequence ID" value="CAH2056201.1"/>
    <property type="molecule type" value="Genomic_DNA"/>
</dbReference>
<evidence type="ECO:0000313" key="3">
    <source>
        <dbReference type="Proteomes" id="UP000837857"/>
    </source>
</evidence>
<dbReference type="Proteomes" id="UP000837857">
    <property type="component" value="Chromosome 23"/>
</dbReference>
<proteinExistence type="predicted"/>
<gene>
    <name evidence="2" type="ORF">IPOD504_LOCUS9454</name>
</gene>
<organism evidence="2 3">
    <name type="scientific">Iphiclides podalirius</name>
    <name type="common">scarce swallowtail</name>
    <dbReference type="NCBI Taxonomy" id="110791"/>
    <lineage>
        <taxon>Eukaryota</taxon>
        <taxon>Metazoa</taxon>
        <taxon>Ecdysozoa</taxon>
        <taxon>Arthropoda</taxon>
        <taxon>Hexapoda</taxon>
        <taxon>Insecta</taxon>
        <taxon>Pterygota</taxon>
        <taxon>Neoptera</taxon>
        <taxon>Endopterygota</taxon>
        <taxon>Lepidoptera</taxon>
        <taxon>Glossata</taxon>
        <taxon>Ditrysia</taxon>
        <taxon>Papilionoidea</taxon>
        <taxon>Papilionidae</taxon>
        <taxon>Papilioninae</taxon>
        <taxon>Iphiclides</taxon>
    </lineage>
</organism>
<feature type="region of interest" description="Disordered" evidence="1">
    <location>
        <begin position="1"/>
        <end position="48"/>
    </location>
</feature>
<feature type="compositionally biased region" description="Polar residues" evidence="1">
    <location>
        <begin position="35"/>
        <end position="46"/>
    </location>
</feature>
<evidence type="ECO:0000313" key="2">
    <source>
        <dbReference type="EMBL" id="CAH2056201.1"/>
    </source>
</evidence>
<evidence type="ECO:0000256" key="1">
    <source>
        <dbReference type="SAM" id="MobiDB-lite"/>
    </source>
</evidence>
<feature type="region of interest" description="Disordered" evidence="1">
    <location>
        <begin position="72"/>
        <end position="92"/>
    </location>
</feature>
<name>A0ABN8IJD7_9NEOP</name>
<reference evidence="2" key="1">
    <citation type="submission" date="2022-03" db="EMBL/GenBank/DDBJ databases">
        <authorList>
            <person name="Martin H S."/>
        </authorList>
    </citation>
    <scope>NUCLEOTIDE SEQUENCE</scope>
</reference>
<protein>
    <submittedName>
        <fullName evidence="2">Uncharacterized protein</fullName>
    </submittedName>
</protein>
<keyword evidence="3" id="KW-1185">Reference proteome</keyword>